<sequence>MSMPTTISVFGDSHSAFFFEVPFFAGRLGLASPPPYRITGQHIPGASVAGFRPGQTKLKVKETIRRTLPSATHAIFAFGQVDLELGYYYRNAIKQEKVVPKTYVEWLIGIYEEFLSDLDDAHCRVALKGVNLTTLAPRPFAARYVARIVMEGTTVTAEQAQKLIGPFILSEDAQNAMHLDFNAALAALAQRTGRGYFDLVAQTGNGNIRGLSAAPPRLADHFRTAKLDHHLADTVVVRRLHVEAAGRAFGLI</sequence>
<accession>A0ABS7AIL0</accession>
<name>A0ABS7AIL0_9PROT</name>
<keyword evidence="2" id="KW-1185">Reference proteome</keyword>
<dbReference type="RefSeq" id="WP_219766875.1">
    <property type="nucleotide sequence ID" value="NZ_JAHYBZ010000019.1"/>
</dbReference>
<evidence type="ECO:0000313" key="2">
    <source>
        <dbReference type="Proteomes" id="UP001196565"/>
    </source>
</evidence>
<organism evidence="1 2">
    <name type="scientific">Roseomonas alba</name>
    <dbReference type="NCBI Taxonomy" id="2846776"/>
    <lineage>
        <taxon>Bacteria</taxon>
        <taxon>Pseudomonadati</taxon>
        <taxon>Pseudomonadota</taxon>
        <taxon>Alphaproteobacteria</taxon>
        <taxon>Acetobacterales</taxon>
        <taxon>Roseomonadaceae</taxon>
        <taxon>Roseomonas</taxon>
    </lineage>
</organism>
<dbReference type="Proteomes" id="UP001196565">
    <property type="component" value="Unassembled WGS sequence"/>
</dbReference>
<evidence type="ECO:0000313" key="1">
    <source>
        <dbReference type="EMBL" id="MBW6402008.1"/>
    </source>
</evidence>
<protein>
    <submittedName>
        <fullName evidence="1">Uncharacterized protein</fullName>
    </submittedName>
</protein>
<gene>
    <name evidence="1" type="ORF">KPL78_29450</name>
</gene>
<dbReference type="EMBL" id="JAHYBZ010000019">
    <property type="protein sequence ID" value="MBW6402008.1"/>
    <property type="molecule type" value="Genomic_DNA"/>
</dbReference>
<comment type="caution">
    <text evidence="1">The sequence shown here is derived from an EMBL/GenBank/DDBJ whole genome shotgun (WGS) entry which is preliminary data.</text>
</comment>
<reference evidence="1 2" key="1">
    <citation type="submission" date="2021-07" db="EMBL/GenBank/DDBJ databases">
        <authorList>
            <person name="So Y."/>
        </authorList>
    </citation>
    <scope>NUCLEOTIDE SEQUENCE [LARGE SCALE GENOMIC DNA]</scope>
    <source>
        <strain evidence="1 2">HJA6</strain>
    </source>
</reference>
<proteinExistence type="predicted"/>